<dbReference type="PANTHER" id="PTHR37490">
    <property type="entry name" value="EXPRESSED PROTEIN"/>
    <property type="match status" value="1"/>
</dbReference>
<evidence type="ECO:0000313" key="3">
    <source>
        <dbReference type="EMBL" id="EYE90611.1"/>
    </source>
</evidence>
<accession>A0A017S1C4</accession>
<organism evidence="3 4">
    <name type="scientific">Aspergillus ruber (strain CBS 135680)</name>
    <dbReference type="NCBI Taxonomy" id="1388766"/>
    <lineage>
        <taxon>Eukaryota</taxon>
        <taxon>Fungi</taxon>
        <taxon>Dikarya</taxon>
        <taxon>Ascomycota</taxon>
        <taxon>Pezizomycotina</taxon>
        <taxon>Eurotiomycetes</taxon>
        <taxon>Eurotiomycetidae</taxon>
        <taxon>Eurotiales</taxon>
        <taxon>Aspergillaceae</taxon>
        <taxon>Aspergillus</taxon>
        <taxon>Aspergillus subgen. Aspergillus</taxon>
    </lineage>
</organism>
<dbReference type="GeneID" id="63698277"/>
<feature type="signal peptide" evidence="2">
    <location>
        <begin position="1"/>
        <end position="24"/>
    </location>
</feature>
<dbReference type="HOGENOM" id="CLU_031559_0_1_1"/>
<dbReference type="RefSeq" id="XP_040634301.1">
    <property type="nucleotide sequence ID" value="XM_040783153.1"/>
</dbReference>
<dbReference type="PANTHER" id="PTHR37490:SF2">
    <property type="match status" value="1"/>
</dbReference>
<proteinExistence type="predicted"/>
<keyword evidence="4" id="KW-1185">Reference proteome</keyword>
<protein>
    <submittedName>
        <fullName evidence="3">Uncharacterized protein</fullName>
    </submittedName>
</protein>
<evidence type="ECO:0000313" key="4">
    <source>
        <dbReference type="Proteomes" id="UP000019804"/>
    </source>
</evidence>
<feature type="chain" id="PRO_5001498954" evidence="2">
    <location>
        <begin position="25"/>
        <end position="347"/>
    </location>
</feature>
<dbReference type="OrthoDB" id="426718at2759"/>
<dbReference type="STRING" id="1388766.A0A017S1C4"/>
<dbReference type="EMBL" id="KK088456">
    <property type="protein sequence ID" value="EYE90611.1"/>
    <property type="molecule type" value="Genomic_DNA"/>
</dbReference>
<reference evidence="4" key="1">
    <citation type="journal article" date="2014" name="Nat. Commun.">
        <title>Genomic adaptations of the halophilic Dead Sea filamentous fungus Eurotium rubrum.</title>
        <authorList>
            <person name="Kis-Papo T."/>
            <person name="Weig A.R."/>
            <person name="Riley R."/>
            <person name="Persoh D."/>
            <person name="Salamov A."/>
            <person name="Sun H."/>
            <person name="Lipzen A."/>
            <person name="Wasser S.P."/>
            <person name="Rambold G."/>
            <person name="Grigoriev I.V."/>
            <person name="Nevo E."/>
        </authorList>
    </citation>
    <scope>NUCLEOTIDE SEQUENCE [LARGE SCALE GENOMIC DNA]</scope>
    <source>
        <strain evidence="4">CBS 135680</strain>
    </source>
</reference>
<evidence type="ECO:0000256" key="2">
    <source>
        <dbReference type="SAM" id="SignalP"/>
    </source>
</evidence>
<feature type="region of interest" description="Disordered" evidence="1">
    <location>
        <begin position="69"/>
        <end position="99"/>
    </location>
</feature>
<name>A0A017S1C4_ASPRC</name>
<keyword evidence="2" id="KW-0732">Signal</keyword>
<dbReference type="Proteomes" id="UP000019804">
    <property type="component" value="Unassembled WGS sequence"/>
</dbReference>
<gene>
    <name evidence="3" type="ORF">EURHEDRAFT_417272</name>
</gene>
<dbReference type="Pfam" id="PF11913">
    <property type="entry name" value="DUF3431"/>
    <property type="match status" value="1"/>
</dbReference>
<dbReference type="InterPro" id="IPR021838">
    <property type="entry name" value="DUF3431"/>
</dbReference>
<evidence type="ECO:0000256" key="1">
    <source>
        <dbReference type="SAM" id="MobiDB-lite"/>
    </source>
</evidence>
<sequence>MTLTYRVASAALLILAIILIKRHLDHVQDDSRVQPFWQISSPAPASADSPANEFVPETPVVPDTYAVKQDAPAPAPESYHDRARPGVSGMKKTKPGDRKVLSKKPEYETTPIIVPNDRTIVMAKTSWEDTSWVSNDLNEWRNVIYTVDDPFASRHTPINKGREALAYLQYIVEHYHDLPATIIFLHSHKDGWPQAWHTDTLSYSNVESVRSLQIDFVQRNGFANLRCQESPGCPDEIQPFRNPPRPGKTAEKVYAQAWEELHNNTEVPEVVAAPCCSQFAVSRGQVLQRPKSDYERYYNWVLTTDLPDDLSARVMEYSWHIIFGQQAVYCPDTFQCYQDVYGSSYFW</sequence>
<dbReference type="AlphaFoldDB" id="A0A017S1C4"/>